<reference evidence="1 2" key="1">
    <citation type="submission" date="2020-04" db="EMBL/GenBank/DDBJ databases">
        <title>Chromosome-level genome assembly of a cyprinid fish Onychostoma macrolepis by integration of Nanopore Sequencing, Bionano and Hi-C technology.</title>
        <authorList>
            <person name="Wang D."/>
        </authorList>
    </citation>
    <scope>NUCLEOTIDE SEQUENCE [LARGE SCALE GENOMIC DNA]</scope>
    <source>
        <strain evidence="1">SWU-2019</strain>
        <tissue evidence="1">Muscle</tissue>
    </source>
</reference>
<evidence type="ECO:0000313" key="1">
    <source>
        <dbReference type="EMBL" id="KAF4113971.1"/>
    </source>
</evidence>
<gene>
    <name evidence="1" type="ORF">G5714_006516</name>
</gene>
<keyword evidence="2" id="KW-1185">Reference proteome</keyword>
<evidence type="ECO:0000313" key="2">
    <source>
        <dbReference type="Proteomes" id="UP000579812"/>
    </source>
</evidence>
<organism evidence="1 2">
    <name type="scientific">Onychostoma macrolepis</name>
    <dbReference type="NCBI Taxonomy" id="369639"/>
    <lineage>
        <taxon>Eukaryota</taxon>
        <taxon>Metazoa</taxon>
        <taxon>Chordata</taxon>
        <taxon>Craniata</taxon>
        <taxon>Vertebrata</taxon>
        <taxon>Euteleostomi</taxon>
        <taxon>Actinopterygii</taxon>
        <taxon>Neopterygii</taxon>
        <taxon>Teleostei</taxon>
        <taxon>Ostariophysi</taxon>
        <taxon>Cypriniformes</taxon>
        <taxon>Cyprinidae</taxon>
        <taxon>Acrossocheilinae</taxon>
        <taxon>Onychostoma</taxon>
    </lineage>
</organism>
<protein>
    <submittedName>
        <fullName evidence="1">Uncharacterized protein</fullName>
    </submittedName>
</protein>
<dbReference type="Pfam" id="PF15047">
    <property type="entry name" value="DUF4533"/>
    <property type="match status" value="1"/>
</dbReference>
<dbReference type="Proteomes" id="UP000579812">
    <property type="component" value="Unassembled WGS sequence"/>
</dbReference>
<comment type="caution">
    <text evidence="1">The sequence shown here is derived from an EMBL/GenBank/DDBJ whole genome shotgun (WGS) entry which is preliminary data.</text>
</comment>
<accession>A0A7J6D440</accession>
<dbReference type="AlphaFoldDB" id="A0A7J6D440"/>
<proteinExistence type="predicted"/>
<dbReference type="InterPro" id="IPR027895">
    <property type="entry name" value="DUF4533"/>
</dbReference>
<dbReference type="EMBL" id="JAAMOB010000005">
    <property type="protein sequence ID" value="KAF4113971.1"/>
    <property type="molecule type" value="Genomic_DNA"/>
</dbReference>
<name>A0A7J6D440_9TELE</name>
<sequence length="328" mass="36443">MKSCQLMGAEEESCFLFHLQTGLCWSGKSDQSETLLLVMLSNITSPHRITLGDAFWIIPALQFTEEPLLCLPACVPPEKIPSYKGKMFWSNTVSTNLGRCSEVVAAKASGIWSFITTDKNEQLIRSTQTLHHYVNRYFTITNTLLNIINTHFGESYSSVSADESKSIKDNCTIVRDAMSMILEVSKRKEKQILKIIDPGVYDKIAFAGVSLKDKAAVIRDFHADKLGVFGNIFLPLVAIQLAKSDLENVMPPTEEHDLPILSLKLGDLVKSSKSITKLLCEQESRQTNLSEATQLVEDAISVLKPPCDAYNHIAGEVEAYVKIISENI</sequence>